<evidence type="ECO:0000313" key="1">
    <source>
        <dbReference type="EMBL" id="KAI5071283.1"/>
    </source>
</evidence>
<protein>
    <submittedName>
        <fullName evidence="1">Uncharacterized protein</fullName>
    </submittedName>
</protein>
<dbReference type="EMBL" id="JABFUD020000013">
    <property type="protein sequence ID" value="KAI5071283.1"/>
    <property type="molecule type" value="Genomic_DNA"/>
</dbReference>
<dbReference type="AlphaFoldDB" id="A0A9D4UPY7"/>
<accession>A0A9D4UPY7</accession>
<keyword evidence="2" id="KW-1185">Reference proteome</keyword>
<dbReference type="Proteomes" id="UP000886520">
    <property type="component" value="Chromosome 13"/>
</dbReference>
<sequence length="280" mass="31504">MGDLSLQGICVDTGPLARVQQLGFFVHINRRTARLWLHGSPRTSTAARLWRTAELETCIVQDLEVVSAGELLDTLPIGTYDSTDQISYVSGTKMGTSQDMLEDDVMSSEMEQGSLHEKEEKKVTDEIMKEWDPQLNEGEDPWYPLTQKYLAHLVYDVQMATEYNIRVDQLSRESLAKEDLKKEEEKIYHDLTTKYSDKIGKLLNIVDPHLETDNLTKTAYGIKKGDVAYRIWLHREGFLARVYDRASQLVTDMLGLSGAVGAGLPPRPATQVRVPSSGIS</sequence>
<comment type="caution">
    <text evidence="1">The sequence shown here is derived from an EMBL/GenBank/DDBJ whole genome shotgun (WGS) entry which is preliminary data.</text>
</comment>
<gene>
    <name evidence="1" type="ORF">GOP47_0013534</name>
</gene>
<proteinExistence type="predicted"/>
<evidence type="ECO:0000313" key="2">
    <source>
        <dbReference type="Proteomes" id="UP000886520"/>
    </source>
</evidence>
<name>A0A9D4UPY7_ADICA</name>
<organism evidence="1 2">
    <name type="scientific">Adiantum capillus-veneris</name>
    <name type="common">Maidenhair fern</name>
    <dbReference type="NCBI Taxonomy" id="13818"/>
    <lineage>
        <taxon>Eukaryota</taxon>
        <taxon>Viridiplantae</taxon>
        <taxon>Streptophyta</taxon>
        <taxon>Embryophyta</taxon>
        <taxon>Tracheophyta</taxon>
        <taxon>Polypodiopsida</taxon>
        <taxon>Polypodiidae</taxon>
        <taxon>Polypodiales</taxon>
        <taxon>Pteridineae</taxon>
        <taxon>Pteridaceae</taxon>
        <taxon>Vittarioideae</taxon>
        <taxon>Adiantum</taxon>
    </lineage>
</organism>
<reference evidence="1" key="1">
    <citation type="submission" date="2021-01" db="EMBL/GenBank/DDBJ databases">
        <title>Adiantum capillus-veneris genome.</title>
        <authorList>
            <person name="Fang Y."/>
            <person name="Liao Q."/>
        </authorList>
    </citation>
    <scope>NUCLEOTIDE SEQUENCE</scope>
    <source>
        <strain evidence="1">H3</strain>
        <tissue evidence="1">Leaf</tissue>
    </source>
</reference>